<dbReference type="GO" id="GO:0015141">
    <property type="term" value="F:succinate transmembrane transporter activity"/>
    <property type="evidence" value="ECO:0007669"/>
    <property type="project" value="TreeGrafter"/>
</dbReference>
<evidence type="ECO:0000256" key="6">
    <source>
        <dbReference type="ARBA" id="ARBA00022989"/>
    </source>
</evidence>
<evidence type="ECO:0000256" key="2">
    <source>
        <dbReference type="ARBA" id="ARBA00022448"/>
    </source>
</evidence>
<feature type="transmembrane region" description="Helical" evidence="9">
    <location>
        <begin position="314"/>
        <end position="333"/>
    </location>
</feature>
<evidence type="ECO:0000256" key="4">
    <source>
        <dbReference type="ARBA" id="ARBA00022692"/>
    </source>
</evidence>
<dbReference type="Gene3D" id="1.10.3860.10">
    <property type="entry name" value="Sodium:dicarboxylate symporter"/>
    <property type="match status" value="1"/>
</dbReference>
<dbReference type="PANTHER" id="PTHR42865:SF1">
    <property type="entry name" value="AEROBIC C4-DICARBOXYLATE TRANSPORT PROTEIN"/>
    <property type="match status" value="1"/>
</dbReference>
<dbReference type="Proteomes" id="UP000194873">
    <property type="component" value="Unassembled WGS sequence"/>
</dbReference>
<dbReference type="FunFam" id="1.10.3860.10:FF:000001">
    <property type="entry name" value="C4-dicarboxylate transport protein"/>
    <property type="match status" value="1"/>
</dbReference>
<feature type="transmembrane region" description="Helical" evidence="9">
    <location>
        <begin position="339"/>
        <end position="362"/>
    </location>
</feature>
<dbReference type="RefSeq" id="WP_086596302.1">
    <property type="nucleotide sequence ID" value="NZ_MTSE01000017.1"/>
</dbReference>
<proteinExistence type="predicted"/>
<protein>
    <submittedName>
        <fullName evidence="10">Glutamate/aspartate:proton symporter GltP</fullName>
    </submittedName>
</protein>
<keyword evidence="2" id="KW-0813">Transport</keyword>
<evidence type="ECO:0000256" key="5">
    <source>
        <dbReference type="ARBA" id="ARBA00022847"/>
    </source>
</evidence>
<keyword evidence="6 9" id="KW-1133">Transmembrane helix</keyword>
<dbReference type="GO" id="GO:0015366">
    <property type="term" value="F:malate:proton symporter activity"/>
    <property type="evidence" value="ECO:0007669"/>
    <property type="project" value="TreeGrafter"/>
</dbReference>
<name>A0A243W7Y4_9BACT</name>
<dbReference type="PANTHER" id="PTHR42865">
    <property type="entry name" value="PROTON/GLUTAMATE-ASPARTATE SYMPORTER"/>
    <property type="match status" value="1"/>
</dbReference>
<keyword evidence="3" id="KW-1003">Cell membrane</keyword>
<dbReference type="GO" id="GO:0070778">
    <property type="term" value="P:L-aspartate transmembrane transport"/>
    <property type="evidence" value="ECO:0007669"/>
    <property type="project" value="TreeGrafter"/>
</dbReference>
<feature type="region of interest" description="Disordered" evidence="8">
    <location>
        <begin position="432"/>
        <end position="452"/>
    </location>
</feature>
<dbReference type="InterPro" id="IPR018107">
    <property type="entry name" value="Na-dicarboxylate_symporter_CS"/>
</dbReference>
<dbReference type="SUPFAM" id="SSF118215">
    <property type="entry name" value="Proton glutamate symport protein"/>
    <property type="match status" value="1"/>
</dbReference>
<evidence type="ECO:0000256" key="8">
    <source>
        <dbReference type="SAM" id="MobiDB-lite"/>
    </source>
</evidence>
<evidence type="ECO:0000256" key="3">
    <source>
        <dbReference type="ARBA" id="ARBA00022475"/>
    </source>
</evidence>
<organism evidence="10 11">
    <name type="scientific">Hymenobacter crusticola</name>
    <dbReference type="NCBI Taxonomy" id="1770526"/>
    <lineage>
        <taxon>Bacteria</taxon>
        <taxon>Pseudomonadati</taxon>
        <taxon>Bacteroidota</taxon>
        <taxon>Cytophagia</taxon>
        <taxon>Cytophagales</taxon>
        <taxon>Hymenobacteraceae</taxon>
        <taxon>Hymenobacter</taxon>
    </lineage>
</organism>
<evidence type="ECO:0000313" key="11">
    <source>
        <dbReference type="Proteomes" id="UP000194873"/>
    </source>
</evidence>
<evidence type="ECO:0000256" key="1">
    <source>
        <dbReference type="ARBA" id="ARBA00004651"/>
    </source>
</evidence>
<comment type="subcellular location">
    <subcellularLocation>
        <location evidence="1">Cell membrane</location>
        <topology evidence="1">Multi-pass membrane protein</topology>
    </subcellularLocation>
</comment>
<feature type="transmembrane region" description="Helical" evidence="9">
    <location>
        <begin position="227"/>
        <end position="248"/>
    </location>
</feature>
<keyword evidence="7 9" id="KW-0472">Membrane</keyword>
<comment type="caution">
    <text evidence="10">The sequence shown here is derived from an EMBL/GenBank/DDBJ whole genome shotgun (WGS) entry which is preliminary data.</text>
</comment>
<dbReference type="GO" id="GO:0005886">
    <property type="term" value="C:plasma membrane"/>
    <property type="evidence" value="ECO:0007669"/>
    <property type="project" value="UniProtKB-SubCell"/>
</dbReference>
<evidence type="ECO:0000256" key="7">
    <source>
        <dbReference type="ARBA" id="ARBA00023136"/>
    </source>
</evidence>
<feature type="transmembrane region" description="Helical" evidence="9">
    <location>
        <begin position="193"/>
        <end position="215"/>
    </location>
</feature>
<dbReference type="PROSITE" id="PS00713">
    <property type="entry name" value="NA_DICARBOXYL_SYMP_1"/>
    <property type="match status" value="1"/>
</dbReference>
<accession>A0A243W7Y4</accession>
<dbReference type="NCBIfam" id="NF002461">
    <property type="entry name" value="PRK01663.1"/>
    <property type="match status" value="1"/>
</dbReference>
<sequence length="452" mass="47911">MKKLTSNLTFQVLTAIALGIVVGALFPGFGAALKPVGDTFINLIKMLIAPIIFLTVVLGIGSMGDMKKVGRVGGKALLYFEIVTTLALVIGITAANLAKPGHGIDARASVANQGTAQAAEAAKYTTQATTGGMDWVAFFTHIVPHNVVGAFAEGEVLQVLLFAVLFGVAVSRLPASYGQPLMQTFDRLSHAMFGVLAIVMKLAPLGAFGGMAFTIGKYGIATLLPLAKLMAVVYVTMFLFIFVVLNLIMRFYGLSLWRYLGFIKEEILLVLGTSSSESALPRMIDKLERLGCSRSVAGLVIPTGYSFNLDGTSIYLSIAVIFLAQAFDISLSLSQELSLIGILMLTSKGAAGVTGSGFIVLASTLAATKVIPVEGVALLLGVDRFMSEARAITNVIGNGIATLIIAKSEGEFDEARHQQALQGLAVPAEQVPEKLGDKTNPRLEEYQFPQEK</sequence>
<keyword evidence="4 9" id="KW-0812">Transmembrane</keyword>
<dbReference type="OrthoDB" id="9768885at2"/>
<dbReference type="EMBL" id="MTSE01000017">
    <property type="protein sequence ID" value="OUJ71187.1"/>
    <property type="molecule type" value="Genomic_DNA"/>
</dbReference>
<feature type="transmembrane region" description="Helical" evidence="9">
    <location>
        <begin position="12"/>
        <end position="33"/>
    </location>
</feature>
<dbReference type="PROSITE" id="PS00714">
    <property type="entry name" value="NA_DICARBOXYL_SYMP_2"/>
    <property type="match status" value="1"/>
</dbReference>
<feature type="transmembrane region" description="Helical" evidence="9">
    <location>
        <begin position="39"/>
        <end position="64"/>
    </location>
</feature>
<dbReference type="Pfam" id="PF00375">
    <property type="entry name" value="SDF"/>
    <property type="match status" value="1"/>
</dbReference>
<evidence type="ECO:0000256" key="9">
    <source>
        <dbReference type="SAM" id="Phobius"/>
    </source>
</evidence>
<keyword evidence="5" id="KW-0769">Symport</keyword>
<dbReference type="AlphaFoldDB" id="A0A243W7Y4"/>
<gene>
    <name evidence="10" type="ORF">BXP70_22145</name>
</gene>
<reference evidence="10 11" key="1">
    <citation type="submission" date="2017-01" db="EMBL/GenBank/DDBJ databases">
        <title>A new Hymenobacter.</title>
        <authorList>
            <person name="Liang Y."/>
            <person name="Feng F."/>
        </authorList>
    </citation>
    <scope>NUCLEOTIDE SEQUENCE [LARGE SCALE GENOMIC DNA]</scope>
    <source>
        <strain evidence="10">MIMBbqt21</strain>
    </source>
</reference>
<dbReference type="GO" id="GO:0015138">
    <property type="term" value="F:fumarate transmembrane transporter activity"/>
    <property type="evidence" value="ECO:0007669"/>
    <property type="project" value="TreeGrafter"/>
</dbReference>
<feature type="transmembrane region" description="Helical" evidence="9">
    <location>
        <begin position="76"/>
        <end position="98"/>
    </location>
</feature>
<evidence type="ECO:0000313" key="10">
    <source>
        <dbReference type="EMBL" id="OUJ71187.1"/>
    </source>
</evidence>
<dbReference type="PRINTS" id="PR00173">
    <property type="entry name" value="EDTRNSPORT"/>
</dbReference>
<keyword evidence="11" id="KW-1185">Reference proteome</keyword>
<dbReference type="InterPro" id="IPR036458">
    <property type="entry name" value="Na:dicarbo_symporter_sf"/>
</dbReference>
<dbReference type="InterPro" id="IPR001991">
    <property type="entry name" value="Na-dicarboxylate_symporter"/>
</dbReference>